<dbReference type="Proteomes" id="UP001174936">
    <property type="component" value="Unassembled WGS sequence"/>
</dbReference>
<feature type="region of interest" description="Disordered" evidence="1">
    <location>
        <begin position="33"/>
        <end position="53"/>
    </location>
</feature>
<feature type="compositionally biased region" description="Acidic residues" evidence="1">
    <location>
        <begin position="41"/>
        <end position="53"/>
    </location>
</feature>
<accession>A0AA39XZF2</accession>
<keyword evidence="3" id="KW-1185">Reference proteome</keyword>
<dbReference type="AlphaFoldDB" id="A0AA39XZF2"/>
<evidence type="ECO:0000313" key="3">
    <source>
        <dbReference type="Proteomes" id="UP001174936"/>
    </source>
</evidence>
<organism evidence="2 3">
    <name type="scientific">Cercophora newfieldiana</name>
    <dbReference type="NCBI Taxonomy" id="92897"/>
    <lineage>
        <taxon>Eukaryota</taxon>
        <taxon>Fungi</taxon>
        <taxon>Dikarya</taxon>
        <taxon>Ascomycota</taxon>
        <taxon>Pezizomycotina</taxon>
        <taxon>Sordariomycetes</taxon>
        <taxon>Sordariomycetidae</taxon>
        <taxon>Sordariales</taxon>
        <taxon>Lasiosphaeriaceae</taxon>
        <taxon>Cercophora</taxon>
    </lineage>
</organism>
<evidence type="ECO:0000256" key="1">
    <source>
        <dbReference type="SAM" id="MobiDB-lite"/>
    </source>
</evidence>
<dbReference type="EMBL" id="JAULSV010000005">
    <property type="protein sequence ID" value="KAK0643068.1"/>
    <property type="molecule type" value="Genomic_DNA"/>
</dbReference>
<proteinExistence type="predicted"/>
<reference evidence="2" key="1">
    <citation type="submission" date="2023-06" db="EMBL/GenBank/DDBJ databases">
        <title>Genome-scale phylogeny and comparative genomics of the fungal order Sordariales.</title>
        <authorList>
            <consortium name="Lawrence Berkeley National Laboratory"/>
            <person name="Hensen N."/>
            <person name="Bonometti L."/>
            <person name="Westerberg I."/>
            <person name="Brannstrom I.O."/>
            <person name="Guillou S."/>
            <person name="Cros-Aarteil S."/>
            <person name="Calhoun S."/>
            <person name="Haridas S."/>
            <person name="Kuo A."/>
            <person name="Mondo S."/>
            <person name="Pangilinan J."/>
            <person name="Riley R."/>
            <person name="Labutti K."/>
            <person name="Andreopoulos B."/>
            <person name="Lipzen A."/>
            <person name="Chen C."/>
            <person name="Yanf M."/>
            <person name="Daum C."/>
            <person name="Ng V."/>
            <person name="Clum A."/>
            <person name="Steindorff A."/>
            <person name="Ohm R."/>
            <person name="Martin F."/>
            <person name="Silar P."/>
            <person name="Natvig D."/>
            <person name="Lalanne C."/>
            <person name="Gautier V."/>
            <person name="Ament-Velasquez S.L."/>
            <person name="Kruys A."/>
            <person name="Hutchinson M.I."/>
            <person name="Powell A.J."/>
            <person name="Barry K."/>
            <person name="Miller A.N."/>
            <person name="Grigoriev I.V."/>
            <person name="Debuchy R."/>
            <person name="Gladieux P."/>
            <person name="Thoren M.H."/>
            <person name="Johannesson H."/>
        </authorList>
    </citation>
    <scope>NUCLEOTIDE SEQUENCE</scope>
    <source>
        <strain evidence="2">SMH2532-1</strain>
    </source>
</reference>
<evidence type="ECO:0000313" key="2">
    <source>
        <dbReference type="EMBL" id="KAK0643068.1"/>
    </source>
</evidence>
<protein>
    <submittedName>
        <fullName evidence="2">Uncharacterized protein</fullName>
    </submittedName>
</protein>
<gene>
    <name evidence="2" type="ORF">B0T16DRAFT_391661</name>
</gene>
<sequence length="114" mass="12936">MWTERRTESASSYPGVLVALEDAHLHSHTYRLRRRPGIAESPDEVTSEDDDSEDVIKVDGEHEGTAMLEMSVPEYSVEGLRREVRRGGKGEKWTDYELGTLGLFVMAGSERMFF</sequence>
<name>A0AA39XZF2_9PEZI</name>
<comment type="caution">
    <text evidence="2">The sequence shown here is derived from an EMBL/GenBank/DDBJ whole genome shotgun (WGS) entry which is preliminary data.</text>
</comment>